<keyword evidence="1" id="KW-0238">DNA-binding</keyword>
<dbReference type="SUPFAM" id="SSF47413">
    <property type="entry name" value="lambda repressor-like DNA-binding domains"/>
    <property type="match status" value="1"/>
</dbReference>
<dbReference type="InterPro" id="IPR001387">
    <property type="entry name" value="Cro/C1-type_HTH"/>
</dbReference>
<reference evidence="3" key="2">
    <citation type="journal article" date="2021" name="PeerJ">
        <title>Extensive microbial diversity within the chicken gut microbiome revealed by metagenomics and culture.</title>
        <authorList>
            <person name="Gilroy R."/>
            <person name="Ravi A."/>
            <person name="Getino M."/>
            <person name="Pursley I."/>
            <person name="Horton D.L."/>
            <person name="Alikhan N.F."/>
            <person name="Baker D."/>
            <person name="Gharbi K."/>
            <person name="Hall N."/>
            <person name="Watson M."/>
            <person name="Adriaenssens E.M."/>
            <person name="Foster-Nyarko E."/>
            <person name="Jarju S."/>
            <person name="Secka A."/>
            <person name="Antonio M."/>
            <person name="Oren A."/>
            <person name="Chaudhuri R.R."/>
            <person name="La Ragione R."/>
            <person name="Hildebrand F."/>
            <person name="Pallen M.J."/>
        </authorList>
    </citation>
    <scope>NUCLEOTIDE SEQUENCE</scope>
    <source>
        <strain evidence="3">6276</strain>
    </source>
</reference>
<proteinExistence type="predicted"/>
<evidence type="ECO:0000259" key="2">
    <source>
        <dbReference type="PROSITE" id="PS50943"/>
    </source>
</evidence>
<evidence type="ECO:0000256" key="1">
    <source>
        <dbReference type="ARBA" id="ARBA00023125"/>
    </source>
</evidence>
<dbReference type="Proteomes" id="UP000823928">
    <property type="component" value="Unassembled WGS sequence"/>
</dbReference>
<dbReference type="GO" id="GO:0003677">
    <property type="term" value="F:DNA binding"/>
    <property type="evidence" value="ECO:0007669"/>
    <property type="project" value="UniProtKB-KW"/>
</dbReference>
<dbReference type="GO" id="GO:0005829">
    <property type="term" value="C:cytosol"/>
    <property type="evidence" value="ECO:0007669"/>
    <property type="project" value="TreeGrafter"/>
</dbReference>
<dbReference type="CDD" id="cd00093">
    <property type="entry name" value="HTH_XRE"/>
    <property type="match status" value="1"/>
</dbReference>
<evidence type="ECO:0000313" key="4">
    <source>
        <dbReference type="Proteomes" id="UP000823928"/>
    </source>
</evidence>
<comment type="caution">
    <text evidence="3">The sequence shown here is derived from an EMBL/GenBank/DDBJ whole genome shotgun (WGS) entry which is preliminary data.</text>
</comment>
<name>A0A9D1F150_9BACT</name>
<dbReference type="AlphaFoldDB" id="A0A9D1F150"/>
<dbReference type="PANTHER" id="PTHR46797:SF1">
    <property type="entry name" value="METHYLPHOSPHONATE SYNTHASE"/>
    <property type="match status" value="1"/>
</dbReference>
<sequence>MSDNEILLKLATKIIYERKRKNLSQEEVASLANINMRSLSLIENGQTNARFLTLYRIANALNIDISELVNFRL</sequence>
<dbReference type="InterPro" id="IPR050807">
    <property type="entry name" value="TransReg_Diox_bact_type"/>
</dbReference>
<dbReference type="Gene3D" id="1.10.260.40">
    <property type="entry name" value="lambda repressor-like DNA-binding domains"/>
    <property type="match status" value="1"/>
</dbReference>
<dbReference type="SMART" id="SM00530">
    <property type="entry name" value="HTH_XRE"/>
    <property type="match status" value="1"/>
</dbReference>
<dbReference type="EMBL" id="DVIU01000281">
    <property type="protein sequence ID" value="HIS37645.1"/>
    <property type="molecule type" value="Genomic_DNA"/>
</dbReference>
<reference evidence="3" key="1">
    <citation type="submission" date="2020-10" db="EMBL/GenBank/DDBJ databases">
        <authorList>
            <person name="Gilroy R."/>
        </authorList>
    </citation>
    <scope>NUCLEOTIDE SEQUENCE</scope>
    <source>
        <strain evidence="3">6276</strain>
    </source>
</reference>
<dbReference type="PANTHER" id="PTHR46797">
    <property type="entry name" value="HTH-TYPE TRANSCRIPTIONAL REGULATOR"/>
    <property type="match status" value="1"/>
</dbReference>
<dbReference type="GO" id="GO:0003700">
    <property type="term" value="F:DNA-binding transcription factor activity"/>
    <property type="evidence" value="ECO:0007669"/>
    <property type="project" value="TreeGrafter"/>
</dbReference>
<dbReference type="InterPro" id="IPR010982">
    <property type="entry name" value="Lambda_DNA-bd_dom_sf"/>
</dbReference>
<feature type="domain" description="HTH cro/C1-type" evidence="2">
    <location>
        <begin position="14"/>
        <end position="68"/>
    </location>
</feature>
<dbReference type="PROSITE" id="PS50943">
    <property type="entry name" value="HTH_CROC1"/>
    <property type="match status" value="1"/>
</dbReference>
<protein>
    <submittedName>
        <fullName evidence="3">Helix-turn-helix transcriptional regulator</fullName>
    </submittedName>
</protein>
<dbReference type="Pfam" id="PF01381">
    <property type="entry name" value="HTH_3"/>
    <property type="match status" value="1"/>
</dbReference>
<evidence type="ECO:0000313" key="3">
    <source>
        <dbReference type="EMBL" id="HIS37645.1"/>
    </source>
</evidence>
<organism evidence="3 4">
    <name type="scientific">Candidatus Scatousia excrementigallinarum</name>
    <dbReference type="NCBI Taxonomy" id="2840935"/>
    <lineage>
        <taxon>Bacteria</taxon>
        <taxon>Candidatus Scatousia</taxon>
    </lineage>
</organism>
<accession>A0A9D1F150</accession>
<gene>
    <name evidence="3" type="ORF">IAC10_13650</name>
</gene>